<keyword evidence="1" id="KW-0479">Metal-binding</keyword>
<dbReference type="EMBL" id="KY710710">
    <property type="protein sequence ID" value="AXY99700.1"/>
    <property type="molecule type" value="Genomic_DNA"/>
</dbReference>
<dbReference type="InterPro" id="IPR036412">
    <property type="entry name" value="HAD-like_sf"/>
</dbReference>
<dbReference type="RefSeq" id="WP_112843208.1">
    <property type="nucleotide sequence ID" value="NZ_UATP01000011.1"/>
</dbReference>
<proteinExistence type="predicted"/>
<sequence length="599" mass="70959">MKKILYSYDIWDTILKRHCPPKDTIRISVYIFLLYYGITQHLNDILENIFQKENEYFNKNKEYYIFDLLYQEVKKIKNLDLTNIDKKQLKKIWDNIYINVEKKSTYPNKKILELKDKDKGEKIYISDFYIEKKLLDNILNHHNIYFNDGFVSCDENKNKYSGDLYEKIKNIYHTNSINWVHTGDNKISDIKVARSLKIKTRYVNKFNLSNKIKKLFPVKKQYNDIENLSIILIGFSKFILEECKKNKVNDIYFFTREGVTFKRFFDLFLKEISSNFNINFNIKTHIVYVSRTATIPLRLDINDSYLGFKDAILQYGNDTNTFLSFFNLSKKLAHLSEKYKKIEELLKNEKDKRILIELISNKKNLAINYLESLGFFEKNKLIVDIGWRGSIQDNLSHIDKKIKLGCYLGLFEFFQNQNNAKKEGYIFNNNTNKESIFHKGVDFWETIFNTKGGSVTSYVNNIPKKKINKDEELFLDEVINVQEIIYNEAKHRLHDIIKNKLSLLDIDNHARLAYKKISTRPSSYLADLYLSSLQNENYGLNSFKRKYINITIKSLIKSFFNKKEKESISNLIKNNGWRESILYSKSTSLSTKLSALIIK</sequence>
<organism evidence="2">
    <name type="scientific">Proteus mirabilis</name>
    <dbReference type="NCBI Taxonomy" id="584"/>
    <lineage>
        <taxon>Bacteria</taxon>
        <taxon>Pseudomonadati</taxon>
        <taxon>Pseudomonadota</taxon>
        <taxon>Gammaproteobacteria</taxon>
        <taxon>Enterobacterales</taxon>
        <taxon>Morganellaceae</taxon>
        <taxon>Proteus</taxon>
    </lineage>
</organism>
<accession>A0A385JMX3</accession>
<reference evidence="2" key="1">
    <citation type="journal article" date="2017" name="PLoS ONE">
        <title>Genetic diversity of the O antigens of Proteus species and the development of a suspension array for molecular serotyping.</title>
        <authorList>
            <person name="Yu X."/>
            <person name="Torzewska A."/>
            <person name="Zhang X."/>
            <person name="Yin Z."/>
            <person name="Drzewiecka D."/>
            <person name="Cao H."/>
            <person name="Liu B."/>
            <person name="Knirel Y.A."/>
            <person name="Rozalski A."/>
            <person name="Wang L."/>
        </authorList>
    </citation>
    <scope>NUCLEOTIDE SEQUENCE</scope>
    <source>
        <strain evidence="2">PrK 62/57</strain>
    </source>
</reference>
<protein>
    <submittedName>
        <fullName evidence="2">Gt4</fullName>
    </submittedName>
</protein>
<dbReference type="Gene3D" id="3.40.50.1000">
    <property type="entry name" value="HAD superfamily/HAD-like"/>
    <property type="match status" value="1"/>
</dbReference>
<name>A0A385JMX3_PROMI</name>
<dbReference type="Gene3D" id="1.10.150.400">
    <property type="match status" value="1"/>
</dbReference>
<evidence type="ECO:0000313" key="2">
    <source>
        <dbReference type="EMBL" id="AXY99700.1"/>
    </source>
</evidence>
<dbReference type="AlphaFoldDB" id="A0A385JMX3"/>
<dbReference type="InterPro" id="IPR023214">
    <property type="entry name" value="HAD_sf"/>
</dbReference>
<dbReference type="SUPFAM" id="SSF56784">
    <property type="entry name" value="HAD-like"/>
    <property type="match status" value="1"/>
</dbReference>
<evidence type="ECO:0000256" key="1">
    <source>
        <dbReference type="ARBA" id="ARBA00022723"/>
    </source>
</evidence>
<dbReference type="GO" id="GO:0046872">
    <property type="term" value="F:metal ion binding"/>
    <property type="evidence" value="ECO:0007669"/>
    <property type="project" value="UniProtKB-KW"/>
</dbReference>